<dbReference type="Proteomes" id="UP001597349">
    <property type="component" value="Unassembled WGS sequence"/>
</dbReference>
<evidence type="ECO:0000256" key="1">
    <source>
        <dbReference type="SAM" id="MobiDB-lite"/>
    </source>
</evidence>
<feature type="region of interest" description="Disordered" evidence="1">
    <location>
        <begin position="1"/>
        <end position="25"/>
    </location>
</feature>
<sequence length="25" mass="2704">MTVQRSSGRLVVSGMIPNDKSGRLD</sequence>
<name>A0ABW4W7Y0_9HYPH</name>
<proteinExistence type="predicted"/>
<organism evidence="2 3">
    <name type="scientific">Mesorhizobium calcicola</name>
    <dbReference type="NCBI Taxonomy" id="1300310"/>
    <lineage>
        <taxon>Bacteria</taxon>
        <taxon>Pseudomonadati</taxon>
        <taxon>Pseudomonadota</taxon>
        <taxon>Alphaproteobacteria</taxon>
        <taxon>Hyphomicrobiales</taxon>
        <taxon>Phyllobacteriaceae</taxon>
        <taxon>Mesorhizobium</taxon>
    </lineage>
</organism>
<reference evidence="3" key="1">
    <citation type="journal article" date="2019" name="Int. J. Syst. Evol. Microbiol.">
        <title>The Global Catalogue of Microorganisms (GCM) 10K type strain sequencing project: providing services to taxonomists for standard genome sequencing and annotation.</title>
        <authorList>
            <consortium name="The Broad Institute Genomics Platform"/>
            <consortium name="The Broad Institute Genome Sequencing Center for Infectious Disease"/>
            <person name="Wu L."/>
            <person name="Ma J."/>
        </authorList>
    </citation>
    <scope>NUCLEOTIDE SEQUENCE [LARGE SCALE GENOMIC DNA]</scope>
    <source>
        <strain evidence="3">CGMCC 1.16226</strain>
    </source>
</reference>
<dbReference type="EMBL" id="JBHUGY010000004">
    <property type="protein sequence ID" value="MFD2052128.1"/>
    <property type="molecule type" value="Genomic_DNA"/>
</dbReference>
<gene>
    <name evidence="2" type="ORF">ACFSQT_03020</name>
</gene>
<dbReference type="RefSeq" id="WP_379016939.1">
    <property type="nucleotide sequence ID" value="NZ_JBHUGY010000004.1"/>
</dbReference>
<evidence type="ECO:0000313" key="2">
    <source>
        <dbReference type="EMBL" id="MFD2052128.1"/>
    </source>
</evidence>
<comment type="caution">
    <text evidence="2">The sequence shown here is derived from an EMBL/GenBank/DDBJ whole genome shotgun (WGS) entry which is preliminary data.</text>
</comment>
<protein>
    <submittedName>
        <fullName evidence="2">Uncharacterized protein</fullName>
    </submittedName>
</protein>
<accession>A0ABW4W7Y0</accession>
<evidence type="ECO:0000313" key="3">
    <source>
        <dbReference type="Proteomes" id="UP001597349"/>
    </source>
</evidence>
<keyword evidence="3" id="KW-1185">Reference proteome</keyword>